<feature type="compositionally biased region" description="Polar residues" evidence="1">
    <location>
        <begin position="12"/>
        <end position="23"/>
    </location>
</feature>
<protein>
    <submittedName>
        <fullName evidence="2">Uncharacterized protein</fullName>
    </submittedName>
</protein>
<dbReference type="EMBL" id="CARXXK010000004">
    <property type="protein sequence ID" value="CAI6364533.1"/>
    <property type="molecule type" value="Genomic_DNA"/>
</dbReference>
<evidence type="ECO:0000313" key="2">
    <source>
        <dbReference type="EMBL" id="CAI6364533.1"/>
    </source>
</evidence>
<reference evidence="2 3" key="1">
    <citation type="submission" date="2023-01" db="EMBL/GenBank/DDBJ databases">
        <authorList>
            <person name="Whitehead M."/>
        </authorList>
    </citation>
    <scope>NUCLEOTIDE SEQUENCE [LARGE SCALE GENOMIC DNA]</scope>
</reference>
<keyword evidence="3" id="KW-1185">Reference proteome</keyword>
<name>A0AAV0X964_9HEMI</name>
<evidence type="ECO:0000256" key="1">
    <source>
        <dbReference type="SAM" id="MobiDB-lite"/>
    </source>
</evidence>
<organism evidence="2 3">
    <name type="scientific">Macrosiphum euphorbiae</name>
    <name type="common">potato aphid</name>
    <dbReference type="NCBI Taxonomy" id="13131"/>
    <lineage>
        <taxon>Eukaryota</taxon>
        <taxon>Metazoa</taxon>
        <taxon>Ecdysozoa</taxon>
        <taxon>Arthropoda</taxon>
        <taxon>Hexapoda</taxon>
        <taxon>Insecta</taxon>
        <taxon>Pterygota</taxon>
        <taxon>Neoptera</taxon>
        <taxon>Paraneoptera</taxon>
        <taxon>Hemiptera</taxon>
        <taxon>Sternorrhyncha</taxon>
        <taxon>Aphidomorpha</taxon>
        <taxon>Aphidoidea</taxon>
        <taxon>Aphididae</taxon>
        <taxon>Macrosiphini</taxon>
        <taxon>Macrosiphum</taxon>
    </lineage>
</organism>
<dbReference type="AlphaFoldDB" id="A0AAV0X964"/>
<proteinExistence type="predicted"/>
<gene>
    <name evidence="2" type="ORF">MEUPH1_LOCUS19346</name>
</gene>
<dbReference type="Proteomes" id="UP001160148">
    <property type="component" value="Unassembled WGS sequence"/>
</dbReference>
<feature type="region of interest" description="Disordered" evidence="1">
    <location>
        <begin position="1"/>
        <end position="23"/>
    </location>
</feature>
<sequence>MHETVKIDSPSAGDSMQTASVESLSGPTEMVVANYVSSKFRYSVGQHGNHDDAIVATEVKIETPPVWSPLHVRPVEADACRYAVPVQCRTSRCGLFRTTSSTSRCEFL</sequence>
<comment type="caution">
    <text evidence="2">The sequence shown here is derived from an EMBL/GenBank/DDBJ whole genome shotgun (WGS) entry which is preliminary data.</text>
</comment>
<accession>A0AAV0X964</accession>
<evidence type="ECO:0000313" key="3">
    <source>
        <dbReference type="Proteomes" id="UP001160148"/>
    </source>
</evidence>